<accession>A0A926HSS6</accession>
<organism evidence="5 6">
    <name type="scientific">Yeguia hominis</name>
    <dbReference type="NCBI Taxonomy" id="2763662"/>
    <lineage>
        <taxon>Bacteria</taxon>
        <taxon>Bacillati</taxon>
        <taxon>Bacillota</taxon>
        <taxon>Clostridia</taxon>
        <taxon>Eubacteriales</taxon>
        <taxon>Yeguiaceae</taxon>
        <taxon>Yeguia</taxon>
    </lineage>
</organism>
<gene>
    <name evidence="5" type="ORF">IAG03_06820</name>
</gene>
<dbReference type="GO" id="GO:0000166">
    <property type="term" value="F:nucleotide binding"/>
    <property type="evidence" value="ECO:0007669"/>
    <property type="project" value="InterPro"/>
</dbReference>
<evidence type="ECO:0000259" key="3">
    <source>
        <dbReference type="Pfam" id="PF01408"/>
    </source>
</evidence>
<sequence length="340" mass="37699">MGKNLKEVCLIGAGRAGMIHARNFKNKVPGFKITAVCDPIEDAVKAACKELEIDRFYFDYKDALQDENIDAVIIVSPTKYHCEIAVAAANAGKHILCEKPMAMNAAECQMMIDAAEKNHVVLQIGFMRRFDKSFMAAKEAIDAGKIGEVVLVKSLTRGPSTPRPWMYDIKKSNGPLAEVNSHDIDTVHWFSGSEFEHVYAIAGNYRCHDARKEFPDFYDNVVLNGRFKNGVQASIDGAQGVGYGYDARAEILGTDGCIYLGNTDENTMLCVDRSGIKEQKFMKSWTHLFEDAYLGEDLDFAICVLEGKQPKVTGRDGMNAVKIVEAGNTSIIEKRIVYLD</sequence>
<name>A0A926HSS6_9FIRM</name>
<dbReference type="SUPFAM" id="SSF51735">
    <property type="entry name" value="NAD(P)-binding Rossmann-fold domains"/>
    <property type="match status" value="1"/>
</dbReference>
<dbReference type="EMBL" id="JACRSN010000008">
    <property type="protein sequence ID" value="MBC8533721.1"/>
    <property type="molecule type" value="Genomic_DNA"/>
</dbReference>
<dbReference type="AlphaFoldDB" id="A0A926HSS6"/>
<keyword evidence="6" id="KW-1185">Reference proteome</keyword>
<proteinExistence type="inferred from homology"/>
<dbReference type="Gene3D" id="3.30.360.10">
    <property type="entry name" value="Dihydrodipicolinate Reductase, domain 2"/>
    <property type="match status" value="1"/>
</dbReference>
<dbReference type="Pfam" id="PF22725">
    <property type="entry name" value="GFO_IDH_MocA_C3"/>
    <property type="match status" value="1"/>
</dbReference>
<comment type="similarity">
    <text evidence="1">Belongs to the Gfo/Idh/MocA family.</text>
</comment>
<dbReference type="InterPro" id="IPR000683">
    <property type="entry name" value="Gfo/Idh/MocA-like_OxRdtase_N"/>
</dbReference>
<dbReference type="SUPFAM" id="SSF55347">
    <property type="entry name" value="Glyceraldehyde-3-phosphate dehydrogenase-like, C-terminal domain"/>
    <property type="match status" value="1"/>
</dbReference>
<dbReference type="Gene3D" id="3.40.50.720">
    <property type="entry name" value="NAD(P)-binding Rossmann-like Domain"/>
    <property type="match status" value="1"/>
</dbReference>
<evidence type="ECO:0000313" key="6">
    <source>
        <dbReference type="Proteomes" id="UP000651482"/>
    </source>
</evidence>
<evidence type="ECO:0000259" key="4">
    <source>
        <dbReference type="Pfam" id="PF22725"/>
    </source>
</evidence>
<dbReference type="PANTHER" id="PTHR42840">
    <property type="entry name" value="NAD(P)-BINDING ROSSMANN-FOLD SUPERFAMILY PROTEIN-RELATED"/>
    <property type="match status" value="1"/>
</dbReference>
<dbReference type="Proteomes" id="UP000651482">
    <property type="component" value="Unassembled WGS sequence"/>
</dbReference>
<dbReference type="RefSeq" id="WP_249319350.1">
    <property type="nucleotide sequence ID" value="NZ_JACRSN010000008.1"/>
</dbReference>
<reference evidence="5" key="1">
    <citation type="submission" date="2020-08" db="EMBL/GenBank/DDBJ databases">
        <title>Genome public.</title>
        <authorList>
            <person name="Liu C."/>
            <person name="Sun Q."/>
        </authorList>
    </citation>
    <scope>NUCLEOTIDE SEQUENCE</scope>
    <source>
        <strain evidence="5">NSJ-40</strain>
    </source>
</reference>
<comment type="caution">
    <text evidence="5">The sequence shown here is derived from an EMBL/GenBank/DDBJ whole genome shotgun (WGS) entry which is preliminary data.</text>
</comment>
<dbReference type="InterPro" id="IPR055170">
    <property type="entry name" value="GFO_IDH_MocA-like_dom"/>
</dbReference>
<dbReference type="Pfam" id="PF01408">
    <property type="entry name" value="GFO_IDH_MocA"/>
    <property type="match status" value="1"/>
</dbReference>
<evidence type="ECO:0000256" key="2">
    <source>
        <dbReference type="ARBA" id="ARBA00023002"/>
    </source>
</evidence>
<evidence type="ECO:0000256" key="1">
    <source>
        <dbReference type="ARBA" id="ARBA00010928"/>
    </source>
</evidence>
<dbReference type="InterPro" id="IPR036291">
    <property type="entry name" value="NAD(P)-bd_dom_sf"/>
</dbReference>
<feature type="domain" description="Gfo/Idh/MocA-like oxidoreductase N-terminal" evidence="3">
    <location>
        <begin position="8"/>
        <end position="126"/>
    </location>
</feature>
<keyword evidence="2" id="KW-0560">Oxidoreductase</keyword>
<feature type="domain" description="GFO/IDH/MocA-like oxidoreductase" evidence="4">
    <location>
        <begin position="134"/>
        <end position="258"/>
    </location>
</feature>
<dbReference type="PANTHER" id="PTHR42840:SF3">
    <property type="entry name" value="BINDING ROSSMANN FOLD OXIDOREDUCTASE, PUTATIVE (AFU_ORTHOLOGUE AFUA_2G10240)-RELATED"/>
    <property type="match status" value="1"/>
</dbReference>
<dbReference type="GO" id="GO:0016491">
    <property type="term" value="F:oxidoreductase activity"/>
    <property type="evidence" value="ECO:0007669"/>
    <property type="project" value="UniProtKB-KW"/>
</dbReference>
<evidence type="ECO:0000313" key="5">
    <source>
        <dbReference type="EMBL" id="MBC8533721.1"/>
    </source>
</evidence>
<protein>
    <submittedName>
        <fullName evidence="5">Gfo/Idh/MocA family oxidoreductase</fullName>
    </submittedName>
</protein>